<dbReference type="EMBL" id="PPEK01000004">
    <property type="protein sequence ID" value="PNV67995.1"/>
    <property type="molecule type" value="Genomic_DNA"/>
</dbReference>
<reference evidence="2" key="1">
    <citation type="submission" date="2018-01" db="EMBL/GenBank/DDBJ databases">
        <title>Rubneribacter badeniensis gen. nov., sp. nov., and Colonibacter rubneri, gen. nov., sp. nov., WGS of new members of the Eggerthellaceae.</title>
        <authorList>
            <person name="Danylec N."/>
            <person name="Stoll D.A."/>
            <person name="Doetsch A."/>
            <person name="Kulling S.E."/>
            <person name="Huch M."/>
        </authorList>
    </citation>
    <scope>NUCLEOTIDE SEQUENCE [LARGE SCALE GENOMIC DNA]</scope>
    <source>
        <strain evidence="2">ResAG-96</strain>
    </source>
</reference>
<dbReference type="PROSITE" id="PS51318">
    <property type="entry name" value="TAT"/>
    <property type="match status" value="1"/>
</dbReference>
<organism evidence="1 2">
    <name type="scientific">Enteroscipio rubneri</name>
    <dbReference type="NCBI Taxonomy" id="2070686"/>
    <lineage>
        <taxon>Bacteria</taxon>
        <taxon>Bacillati</taxon>
        <taxon>Actinomycetota</taxon>
        <taxon>Coriobacteriia</taxon>
        <taxon>Eggerthellales</taxon>
        <taxon>Eggerthellaceae</taxon>
        <taxon>Enteroscipio</taxon>
    </lineage>
</organism>
<accession>A0A2K2UCD2</accession>
<evidence type="ECO:0000313" key="1">
    <source>
        <dbReference type="EMBL" id="PNV67995.1"/>
    </source>
</evidence>
<gene>
    <name evidence="1" type="ORF">C2L71_05140</name>
</gene>
<dbReference type="InterPro" id="IPR006311">
    <property type="entry name" value="TAT_signal"/>
</dbReference>
<evidence type="ECO:0000313" key="2">
    <source>
        <dbReference type="Proteomes" id="UP000236197"/>
    </source>
</evidence>
<sequence>MLLTRRHFLFGALGVGAVAALAGGGSVIVDQMQSASSDDLAVLTVPESSVTTSDACSEVDASERMALAGSFELPYGTLVWANDDDIAACLLPTEQSSPIAQVGLLALGSGSCITVLEQAVGTAEGFEIYDVRATSEGVIWTEADILDGTWRIYTATSDGSSIGEPALVDEGDGEWQTPTIAAVGDRAFWQVLPRIDGSKKTEGSTLKRATMGASDAEIAFTSNGRMATPPYGLADSVVISPRTDTSSIHYQLTRLDARTNDVLDTMALPTSMRPLEAGYGQTGFLFSFDAIYNYGGGIANLGTYAPTVTVTEGSYSDVPWFRFNRTPTAAPAWCGSYLMVKSTLNVCGIDLNANESFRFEIENGADDYGEYLATTGVHDSIVTFTNVDDNPVNGEPRKCCVVKVWKPLA</sequence>
<dbReference type="AlphaFoldDB" id="A0A2K2UCD2"/>
<protein>
    <submittedName>
        <fullName evidence="1">Tat pathway signal protein</fullName>
    </submittedName>
</protein>
<dbReference type="OrthoDB" id="3177279at2"/>
<comment type="caution">
    <text evidence="1">The sequence shown here is derived from an EMBL/GenBank/DDBJ whole genome shotgun (WGS) entry which is preliminary data.</text>
</comment>
<proteinExistence type="predicted"/>
<dbReference type="Proteomes" id="UP000236197">
    <property type="component" value="Unassembled WGS sequence"/>
</dbReference>
<name>A0A2K2UCD2_9ACTN</name>
<keyword evidence="2" id="KW-1185">Reference proteome</keyword>